<dbReference type="STRING" id="349307.Mthe_1084"/>
<dbReference type="HOGENOM" id="CLU_450288_0_0_2"/>
<feature type="transmembrane region" description="Helical" evidence="1">
    <location>
        <begin position="184"/>
        <end position="201"/>
    </location>
</feature>
<feature type="transmembrane region" description="Helical" evidence="1">
    <location>
        <begin position="158"/>
        <end position="177"/>
    </location>
</feature>
<evidence type="ECO:0000256" key="1">
    <source>
        <dbReference type="SAM" id="Phobius"/>
    </source>
</evidence>
<feature type="transmembrane region" description="Helical" evidence="1">
    <location>
        <begin position="134"/>
        <end position="152"/>
    </location>
</feature>
<evidence type="ECO:0000313" key="3">
    <source>
        <dbReference type="Proteomes" id="UP000000674"/>
    </source>
</evidence>
<accession>A0B843</accession>
<feature type="transmembrane region" description="Helical" evidence="1">
    <location>
        <begin position="420"/>
        <end position="440"/>
    </location>
</feature>
<gene>
    <name evidence="2" type="ordered locus">Mthe_1084</name>
</gene>
<dbReference type="AlphaFoldDB" id="A0B843"/>
<keyword evidence="1" id="KW-0472">Membrane</keyword>
<dbReference type="EMBL" id="CP000477">
    <property type="protein sequence ID" value="ABK14867.1"/>
    <property type="molecule type" value="Genomic_DNA"/>
</dbReference>
<dbReference type="Proteomes" id="UP000000674">
    <property type="component" value="Chromosome"/>
</dbReference>
<keyword evidence="1" id="KW-1133">Transmembrane helix</keyword>
<feature type="transmembrane region" description="Helical" evidence="1">
    <location>
        <begin position="452"/>
        <end position="471"/>
    </location>
</feature>
<feature type="transmembrane region" description="Helical" evidence="1">
    <location>
        <begin position="290"/>
        <end position="313"/>
    </location>
</feature>
<feature type="transmembrane region" description="Helical" evidence="1">
    <location>
        <begin position="61"/>
        <end position="82"/>
    </location>
</feature>
<organism evidence="2 3">
    <name type="scientific">Methanothrix thermoacetophila (strain DSM 6194 / JCM 14653 / NBRC 101360 / PT)</name>
    <name type="common">Methanosaeta thermophila</name>
    <dbReference type="NCBI Taxonomy" id="349307"/>
    <lineage>
        <taxon>Archaea</taxon>
        <taxon>Methanobacteriati</taxon>
        <taxon>Methanobacteriota</taxon>
        <taxon>Stenosarchaea group</taxon>
        <taxon>Methanomicrobia</taxon>
        <taxon>Methanotrichales</taxon>
        <taxon>Methanotrichaceae</taxon>
        <taxon>Methanothrix</taxon>
    </lineage>
</organism>
<keyword evidence="3" id="KW-1185">Reference proteome</keyword>
<feature type="transmembrane region" description="Helical" evidence="1">
    <location>
        <begin position="250"/>
        <end position="270"/>
    </location>
</feature>
<proteinExistence type="predicted"/>
<reference evidence="2 3" key="1">
    <citation type="submission" date="2006-10" db="EMBL/GenBank/DDBJ databases">
        <title>Complete sequence of Methanosaeta thermophila PT.</title>
        <authorList>
            <consortium name="US DOE Joint Genome Institute"/>
            <person name="Copeland A."/>
            <person name="Lucas S."/>
            <person name="Lapidus A."/>
            <person name="Barry K."/>
            <person name="Detter J.C."/>
            <person name="Glavina del Rio T."/>
            <person name="Hammon N."/>
            <person name="Israni S."/>
            <person name="Pitluck S."/>
            <person name="Chain P."/>
            <person name="Malfatti S."/>
            <person name="Shin M."/>
            <person name="Vergez L."/>
            <person name="Schmutz J."/>
            <person name="Larimer F."/>
            <person name="Land M."/>
            <person name="Hauser L."/>
            <person name="Kyrpides N."/>
            <person name="Kim E."/>
            <person name="Smith K.S."/>
            <person name="Ingram-Smith C."/>
            <person name="Richardson P."/>
        </authorList>
    </citation>
    <scope>NUCLEOTIDE SEQUENCE [LARGE SCALE GENOMIC DNA]</scope>
    <source>
        <strain evidence="3">DSM 6194 / JCM 14653 / NBRC 101360 / PT</strain>
    </source>
</reference>
<feature type="transmembrane region" description="Helical" evidence="1">
    <location>
        <begin position="334"/>
        <end position="355"/>
    </location>
</feature>
<sequence length="606" mass="68329">MCRRSMREHLDRRNHALEIMLFLGGLLGLALSRIDILAVILFAACYSILIYRTWLTESPAGLALCSIQSSLVLAFRFEYLTWGDPWFEYSMILKIMKSGLLTPAYYPDQQPALHALIAAASTYMHTEAMPLQKFLVPSFSAAGIISLYLLARDFFDDRIAITSGLLLSVGTAYIHWISQAATESLGIPIALIAFYISYRALGSTRYLPVALITISSLALTHHLTAMIFVVWINSFTIAYLLFVSENHKDALRALILSLFALAVPLMWWSIRLPSIYRLVIGTADRLIPAAIPGDPVAVIFIIIISIYVSLSLLEDRIVYIRSHAHRLQHLAAPVYYGLIAFTAIGAAFALNFLLGRSFFVLSYPLSFYTNGLMMIVLALIGLRGFMNTRGMPFLAWAGGVAVLFLGSILKLYYFEDPLRFIEFIYPSLAVIGAYGFVYLIQRSNAKAGATAMALMCLFSLVVAFPSTVFWGQEFPQSDPRYDARASIIYHPETEIMALDYLRGRAEGMLHTDRYVGYASLQLENITSDLSIDLLERKSTSAREKLDPDRFSGGIDFVLVRERMMRYAEFGEWLLKEKMPLRQDEIEKLERKTSRIYDNGEAWIYMG</sequence>
<keyword evidence="1" id="KW-0812">Transmembrane</keyword>
<dbReference type="KEGG" id="mtp:Mthe_1084"/>
<evidence type="ECO:0000313" key="2">
    <source>
        <dbReference type="EMBL" id="ABK14867.1"/>
    </source>
</evidence>
<feature type="transmembrane region" description="Helical" evidence="1">
    <location>
        <begin position="367"/>
        <end position="386"/>
    </location>
</feature>
<feature type="transmembrane region" description="Helical" evidence="1">
    <location>
        <begin position="221"/>
        <end position="243"/>
    </location>
</feature>
<feature type="transmembrane region" description="Helical" evidence="1">
    <location>
        <begin position="21"/>
        <end position="49"/>
    </location>
</feature>
<name>A0B843_METTP</name>
<protein>
    <submittedName>
        <fullName evidence="2">Uncharacterized protein</fullName>
    </submittedName>
</protein>
<feature type="transmembrane region" description="Helical" evidence="1">
    <location>
        <begin position="393"/>
        <end position="414"/>
    </location>
</feature>